<sequence>MATNKPRIIIAGAGIGGLALAHALRGGGLDVVVYERDPAMTTRGIATGSARARNQGYRIHIDMNGNAALAACLPPEVFDLALRTSAGSRYAAGLVAGYTDQLQQIMAQEFPSTQEDRDSFIFAVDRFAFRQSLLTGLDDTIQFGRTLAGYQVDEAGRVRVEFSDGSSDEADLLIGADGVGSTVRQQLLPHATLKDLGIRCIYGRMWLNEETDKLLSEDFDRGFSWIADQTGYGAAFGSVRLRTPVEGTADYLMTVLTATPERMGLTDQELFQLSPEELWKITLQATTGWHPTVRELFGHADPETFFPVTIRAADRVQPWESGPVTLLGDAIHTMPPTGGAGANTALRDAQTLAEELLCAGRGEKSLIEAVASYESVMVPRGFDTVESSLQMAGDYFGDN</sequence>
<keyword evidence="2" id="KW-0274">FAD</keyword>
<dbReference type="InterPro" id="IPR002938">
    <property type="entry name" value="FAD-bd"/>
</dbReference>
<name>A0ABN2JCU7_9ACTN</name>
<keyword evidence="3" id="KW-0560">Oxidoreductase</keyword>
<dbReference type="PRINTS" id="PR00420">
    <property type="entry name" value="RNGMNOXGNASE"/>
</dbReference>
<dbReference type="GO" id="GO:0004497">
    <property type="term" value="F:monooxygenase activity"/>
    <property type="evidence" value="ECO:0007669"/>
    <property type="project" value="UniProtKB-KW"/>
</dbReference>
<proteinExistence type="predicted"/>
<dbReference type="PANTHER" id="PTHR47178">
    <property type="entry name" value="MONOOXYGENASE, FAD-BINDING"/>
    <property type="match status" value="1"/>
</dbReference>
<evidence type="ECO:0000256" key="4">
    <source>
        <dbReference type="ARBA" id="ARBA00023033"/>
    </source>
</evidence>
<reference evidence="6 7" key="1">
    <citation type="journal article" date="2019" name="Int. J. Syst. Evol. Microbiol.">
        <title>The Global Catalogue of Microorganisms (GCM) 10K type strain sequencing project: providing services to taxonomists for standard genome sequencing and annotation.</title>
        <authorList>
            <consortium name="The Broad Institute Genomics Platform"/>
            <consortium name="The Broad Institute Genome Sequencing Center for Infectious Disease"/>
            <person name="Wu L."/>
            <person name="Ma J."/>
        </authorList>
    </citation>
    <scope>NUCLEOTIDE SEQUENCE [LARGE SCALE GENOMIC DNA]</scope>
    <source>
        <strain evidence="6 7">JCM 14718</strain>
    </source>
</reference>
<evidence type="ECO:0000313" key="6">
    <source>
        <dbReference type="EMBL" id="GAA1722675.1"/>
    </source>
</evidence>
<dbReference type="SUPFAM" id="SSF51905">
    <property type="entry name" value="FAD/NAD(P)-binding domain"/>
    <property type="match status" value="1"/>
</dbReference>
<feature type="domain" description="FAD-binding" evidence="5">
    <location>
        <begin position="141"/>
        <end position="365"/>
    </location>
</feature>
<evidence type="ECO:0000259" key="5">
    <source>
        <dbReference type="Pfam" id="PF01494"/>
    </source>
</evidence>
<keyword evidence="4 6" id="KW-0503">Monooxygenase</keyword>
<dbReference type="Proteomes" id="UP001500618">
    <property type="component" value="Unassembled WGS sequence"/>
</dbReference>
<accession>A0ABN2JCU7</accession>
<dbReference type="RefSeq" id="WP_344315494.1">
    <property type="nucleotide sequence ID" value="NZ_BAAANY010000055.1"/>
</dbReference>
<dbReference type="Gene3D" id="3.50.50.60">
    <property type="entry name" value="FAD/NAD(P)-binding domain"/>
    <property type="match status" value="1"/>
</dbReference>
<organism evidence="6 7">
    <name type="scientific">Fodinicola feengrottensis</name>
    <dbReference type="NCBI Taxonomy" id="435914"/>
    <lineage>
        <taxon>Bacteria</taxon>
        <taxon>Bacillati</taxon>
        <taxon>Actinomycetota</taxon>
        <taxon>Actinomycetes</taxon>
        <taxon>Mycobacteriales</taxon>
        <taxon>Fodinicola</taxon>
    </lineage>
</organism>
<keyword evidence="7" id="KW-1185">Reference proteome</keyword>
<keyword evidence="1" id="KW-0285">Flavoprotein</keyword>
<protein>
    <submittedName>
        <fullName evidence="6">FAD-dependent monooxygenase</fullName>
    </submittedName>
</protein>
<gene>
    <name evidence="6" type="ORF">GCM10009765_83290</name>
</gene>
<comment type="caution">
    <text evidence="6">The sequence shown here is derived from an EMBL/GenBank/DDBJ whole genome shotgun (WGS) entry which is preliminary data.</text>
</comment>
<dbReference type="PANTHER" id="PTHR47178:SF5">
    <property type="entry name" value="FAD-BINDING DOMAIN-CONTAINING PROTEIN"/>
    <property type="match status" value="1"/>
</dbReference>
<dbReference type="InterPro" id="IPR036188">
    <property type="entry name" value="FAD/NAD-bd_sf"/>
</dbReference>
<evidence type="ECO:0000313" key="7">
    <source>
        <dbReference type="Proteomes" id="UP001500618"/>
    </source>
</evidence>
<dbReference type="EMBL" id="BAAANY010000055">
    <property type="protein sequence ID" value="GAA1722675.1"/>
    <property type="molecule type" value="Genomic_DNA"/>
</dbReference>
<evidence type="ECO:0000256" key="3">
    <source>
        <dbReference type="ARBA" id="ARBA00023002"/>
    </source>
</evidence>
<dbReference type="Pfam" id="PF13450">
    <property type="entry name" value="NAD_binding_8"/>
    <property type="match status" value="1"/>
</dbReference>
<evidence type="ECO:0000256" key="1">
    <source>
        <dbReference type="ARBA" id="ARBA00022630"/>
    </source>
</evidence>
<evidence type="ECO:0000256" key="2">
    <source>
        <dbReference type="ARBA" id="ARBA00022827"/>
    </source>
</evidence>
<dbReference type="Pfam" id="PF01494">
    <property type="entry name" value="FAD_binding_3"/>
    <property type="match status" value="1"/>
</dbReference>